<dbReference type="FunFam" id="1.10.150.50:FF:000008">
    <property type="entry name" value="Neurabin-1 isoform 1-like protein"/>
    <property type="match status" value="1"/>
</dbReference>
<feature type="region of interest" description="Disordered" evidence="3">
    <location>
        <begin position="57"/>
        <end position="97"/>
    </location>
</feature>
<dbReference type="AlphaFoldDB" id="A0A9L0R8T4"/>
<protein>
    <submittedName>
        <fullName evidence="5">Sterile alpha motif domain containing 14</fullName>
    </submittedName>
</protein>
<evidence type="ECO:0000256" key="3">
    <source>
        <dbReference type="SAM" id="MobiDB-lite"/>
    </source>
</evidence>
<dbReference type="GeneTree" id="ENSGT00940000160279"/>
<dbReference type="InterPro" id="IPR013761">
    <property type="entry name" value="SAM/pointed_sf"/>
</dbReference>
<dbReference type="PROSITE" id="PS50105">
    <property type="entry name" value="SAM_DOMAIN"/>
    <property type="match status" value="1"/>
</dbReference>
<evidence type="ECO:0000259" key="4">
    <source>
        <dbReference type="PROSITE" id="PS50105"/>
    </source>
</evidence>
<dbReference type="Ensembl" id="ENSECAT00000126898.1">
    <property type="protein sequence ID" value="ENSECAP00000060437.1"/>
    <property type="gene ID" value="ENSECAG00000008063.4"/>
</dbReference>
<dbReference type="CDD" id="cd09512">
    <property type="entry name" value="SAM_Neurabin-like"/>
    <property type="match status" value="1"/>
</dbReference>
<evidence type="ECO:0000256" key="1">
    <source>
        <dbReference type="ARBA" id="ARBA00022553"/>
    </source>
</evidence>
<dbReference type="Pfam" id="PF07647">
    <property type="entry name" value="SAM_2"/>
    <property type="match status" value="1"/>
</dbReference>
<dbReference type="InterPro" id="IPR001660">
    <property type="entry name" value="SAM"/>
</dbReference>
<feature type="compositionally biased region" description="Low complexity" evidence="3">
    <location>
        <begin position="104"/>
        <end position="117"/>
    </location>
</feature>
<accession>A0A9L0R8T4</accession>
<evidence type="ECO:0000313" key="5">
    <source>
        <dbReference type="Ensembl" id="ENSECAP00000060437.1"/>
    </source>
</evidence>
<reference evidence="5" key="2">
    <citation type="submission" date="2025-08" db="UniProtKB">
        <authorList>
            <consortium name="Ensembl"/>
        </authorList>
    </citation>
    <scope>IDENTIFICATION</scope>
    <source>
        <strain evidence="5">Thoroughbred</strain>
    </source>
</reference>
<proteinExistence type="predicted"/>
<dbReference type="Gene3D" id="1.10.150.50">
    <property type="entry name" value="Transcription Factor, Ets-1"/>
    <property type="match status" value="1"/>
</dbReference>
<name>A0A9L0R8T4_HORSE</name>
<dbReference type="InterPro" id="IPR043446">
    <property type="entry name" value="Neurabin-like"/>
</dbReference>
<sequence>MTAGMPAHLSLPAPPLAWIRRLAESSWTWGSPYAEHPLARAGRRRAATACPWAAGSRWRRPAGQGAPRFCPFPGSQTAARARRPPAAPPPPLAPLNMRDSALRSQLPSSSPKIPSSSRQEAKCSYPYHTLSQSSDEFLDEPLPAVHHWTSQQVGQWLHSLNLEQYAAEFAARQVDGPQLLQLDGSKLKSLGLTNSHDRALVKRKVKELAAAAEKERKAQEKAARQREKLRRKEQEAKKS</sequence>
<organism evidence="5 6">
    <name type="scientific">Equus caballus</name>
    <name type="common">Horse</name>
    <dbReference type="NCBI Taxonomy" id="9796"/>
    <lineage>
        <taxon>Eukaryota</taxon>
        <taxon>Metazoa</taxon>
        <taxon>Chordata</taxon>
        <taxon>Craniata</taxon>
        <taxon>Vertebrata</taxon>
        <taxon>Euteleostomi</taxon>
        <taxon>Mammalia</taxon>
        <taxon>Eutheria</taxon>
        <taxon>Laurasiatheria</taxon>
        <taxon>Perissodactyla</taxon>
        <taxon>Equidae</taxon>
        <taxon>Equus</taxon>
    </lineage>
</organism>
<dbReference type="SUPFAM" id="SSF47769">
    <property type="entry name" value="SAM/Pointed domain"/>
    <property type="match status" value="1"/>
</dbReference>
<reference evidence="5" key="3">
    <citation type="submission" date="2025-09" db="UniProtKB">
        <authorList>
            <consortium name="Ensembl"/>
        </authorList>
    </citation>
    <scope>IDENTIFICATION</scope>
    <source>
        <strain evidence="5">Thoroughbred</strain>
    </source>
</reference>
<feature type="region of interest" description="Disordered" evidence="3">
    <location>
        <begin position="102"/>
        <end position="121"/>
    </location>
</feature>
<evidence type="ECO:0000256" key="2">
    <source>
        <dbReference type="ARBA" id="ARBA00023054"/>
    </source>
</evidence>
<keyword evidence="6" id="KW-1185">Reference proteome</keyword>
<feature type="region of interest" description="Disordered" evidence="3">
    <location>
        <begin position="212"/>
        <end position="239"/>
    </location>
</feature>
<keyword evidence="1" id="KW-0597">Phosphoprotein</keyword>
<feature type="domain" description="SAM" evidence="4">
    <location>
        <begin position="148"/>
        <end position="211"/>
    </location>
</feature>
<gene>
    <name evidence="5" type="primary">SAMD14</name>
</gene>
<reference evidence="5 6" key="1">
    <citation type="journal article" date="2009" name="Science">
        <title>Genome sequence, comparative analysis, and population genetics of the domestic horse.</title>
        <authorList>
            <consortium name="Broad Institute Genome Sequencing Platform"/>
            <consortium name="Broad Institute Whole Genome Assembly Team"/>
            <person name="Wade C.M."/>
            <person name="Giulotto E."/>
            <person name="Sigurdsson S."/>
            <person name="Zoli M."/>
            <person name="Gnerre S."/>
            <person name="Imsland F."/>
            <person name="Lear T.L."/>
            <person name="Adelson D.L."/>
            <person name="Bailey E."/>
            <person name="Bellone R.R."/>
            <person name="Bloecker H."/>
            <person name="Distl O."/>
            <person name="Edgar R.C."/>
            <person name="Garber M."/>
            <person name="Leeb T."/>
            <person name="Mauceli E."/>
            <person name="MacLeod J.N."/>
            <person name="Penedo M.C.T."/>
            <person name="Raison J.M."/>
            <person name="Sharpe T."/>
            <person name="Vogel J."/>
            <person name="Andersson L."/>
            <person name="Antczak D.F."/>
            <person name="Biagi T."/>
            <person name="Binns M.M."/>
            <person name="Chowdhary B.P."/>
            <person name="Coleman S.J."/>
            <person name="Della Valle G."/>
            <person name="Fryc S."/>
            <person name="Guerin G."/>
            <person name="Hasegawa T."/>
            <person name="Hill E.W."/>
            <person name="Jurka J."/>
            <person name="Kiialainen A."/>
            <person name="Lindgren G."/>
            <person name="Liu J."/>
            <person name="Magnani E."/>
            <person name="Mickelson J.R."/>
            <person name="Murray J."/>
            <person name="Nergadze S.G."/>
            <person name="Onofrio R."/>
            <person name="Pedroni S."/>
            <person name="Piras M.F."/>
            <person name="Raudsepp T."/>
            <person name="Rocchi M."/>
            <person name="Roeed K.H."/>
            <person name="Ryder O.A."/>
            <person name="Searle S."/>
            <person name="Skow L."/>
            <person name="Swinburne J.E."/>
            <person name="Syvaenen A.C."/>
            <person name="Tozaki T."/>
            <person name="Valberg S.J."/>
            <person name="Vaudin M."/>
            <person name="White J.R."/>
            <person name="Zody M.C."/>
            <person name="Lander E.S."/>
            <person name="Lindblad-Toh K."/>
        </authorList>
    </citation>
    <scope>NUCLEOTIDE SEQUENCE [LARGE SCALE GENOMIC DNA]</scope>
    <source>
        <strain evidence="5 6">Thoroughbred</strain>
    </source>
</reference>
<dbReference type="SMART" id="SM00454">
    <property type="entry name" value="SAM"/>
    <property type="match status" value="1"/>
</dbReference>
<dbReference type="PANTHER" id="PTHR16154">
    <property type="entry name" value="NEURABIN"/>
    <property type="match status" value="1"/>
</dbReference>
<evidence type="ECO:0000313" key="6">
    <source>
        <dbReference type="Proteomes" id="UP000002281"/>
    </source>
</evidence>
<dbReference type="PANTHER" id="PTHR16154:SF28">
    <property type="entry name" value="STERILE ALPHA MOTIF DOMAIN-CONTAINING PROTEIN 14"/>
    <property type="match status" value="1"/>
</dbReference>
<keyword evidence="2" id="KW-0175">Coiled coil</keyword>
<dbReference type="Proteomes" id="UP000002281">
    <property type="component" value="Chromosome 11"/>
</dbReference>